<keyword evidence="1" id="KW-0175">Coiled coil</keyword>
<dbReference type="AlphaFoldDB" id="A0AAN5CDT4"/>
<dbReference type="EMBL" id="BTRK01000002">
    <property type="protein sequence ID" value="GMR37941.1"/>
    <property type="molecule type" value="Genomic_DNA"/>
</dbReference>
<feature type="coiled-coil region" evidence="1">
    <location>
        <begin position="97"/>
        <end position="124"/>
    </location>
</feature>
<evidence type="ECO:0000313" key="3">
    <source>
        <dbReference type="EMBL" id="GMR37941.1"/>
    </source>
</evidence>
<gene>
    <name evidence="3" type="ORF">PMAYCL1PPCAC_08136</name>
</gene>
<feature type="region of interest" description="Disordered" evidence="2">
    <location>
        <begin position="1"/>
        <end position="21"/>
    </location>
</feature>
<comment type="caution">
    <text evidence="3">The sequence shown here is derived from an EMBL/GenBank/DDBJ whole genome shotgun (WGS) entry which is preliminary data.</text>
</comment>
<organism evidence="3 4">
    <name type="scientific">Pristionchus mayeri</name>
    <dbReference type="NCBI Taxonomy" id="1317129"/>
    <lineage>
        <taxon>Eukaryota</taxon>
        <taxon>Metazoa</taxon>
        <taxon>Ecdysozoa</taxon>
        <taxon>Nematoda</taxon>
        <taxon>Chromadorea</taxon>
        <taxon>Rhabditida</taxon>
        <taxon>Rhabditina</taxon>
        <taxon>Diplogasteromorpha</taxon>
        <taxon>Diplogasteroidea</taxon>
        <taxon>Neodiplogasteridae</taxon>
        <taxon>Pristionchus</taxon>
    </lineage>
</organism>
<evidence type="ECO:0000313" key="4">
    <source>
        <dbReference type="Proteomes" id="UP001328107"/>
    </source>
</evidence>
<feature type="non-terminal residue" evidence="3">
    <location>
        <position position="1"/>
    </location>
</feature>
<keyword evidence="4" id="KW-1185">Reference proteome</keyword>
<name>A0AAN5CDT4_9BILA</name>
<reference evidence="4" key="1">
    <citation type="submission" date="2022-10" db="EMBL/GenBank/DDBJ databases">
        <title>Genome assembly of Pristionchus species.</title>
        <authorList>
            <person name="Yoshida K."/>
            <person name="Sommer R.J."/>
        </authorList>
    </citation>
    <scope>NUCLEOTIDE SEQUENCE [LARGE SCALE GENOMIC DNA]</scope>
    <source>
        <strain evidence="4">RS5460</strain>
    </source>
</reference>
<evidence type="ECO:0000256" key="2">
    <source>
        <dbReference type="SAM" id="MobiDB-lite"/>
    </source>
</evidence>
<evidence type="ECO:0000256" key="1">
    <source>
        <dbReference type="SAM" id="Coils"/>
    </source>
</evidence>
<accession>A0AAN5CDT4</accession>
<dbReference type="Proteomes" id="UP001328107">
    <property type="component" value="Unassembled WGS sequence"/>
</dbReference>
<protein>
    <submittedName>
        <fullName evidence="3">Uncharacterized protein</fullName>
    </submittedName>
</protein>
<sequence>CLSQNRTDYAMGSEEKSIDTDQQPLVHYESPDGAFHSFTLDAAQTYYQSGYFISDTKFMIAQVNADANSEEWRVWALGELIERNGRSAPFLMYTDENRRKTETLSGLKEELVDLENRRAVVLDSIQPLFTRLDIVQAEIRQIEERIDSSHSLISHEEDPQMDQSKSYVDNPVEERPNFIASTSEETVAEGFESEEMKFVMSIEPAIDDASFRRVIDADSNPTARESEEMQVTMSVFAEVGDFTMS</sequence>
<proteinExistence type="predicted"/>